<dbReference type="CDD" id="cd01300">
    <property type="entry name" value="YtcJ_like"/>
    <property type="match status" value="1"/>
</dbReference>
<dbReference type="InterPro" id="IPR013108">
    <property type="entry name" value="Amidohydro_3"/>
</dbReference>
<protein>
    <recommendedName>
        <fullName evidence="1">Amidohydrolase 3 domain-containing protein</fullName>
    </recommendedName>
</protein>
<proteinExistence type="predicted"/>
<dbReference type="EMBL" id="JACHXM010000008">
    <property type="protein sequence ID" value="MBB3141316.1"/>
    <property type="molecule type" value="Genomic_DNA"/>
</dbReference>
<dbReference type="InterPro" id="IPR033932">
    <property type="entry name" value="YtcJ-like"/>
</dbReference>
<dbReference type="SUPFAM" id="SSF51338">
    <property type="entry name" value="Composite domain of metallo-dependent hydrolases"/>
    <property type="match status" value="1"/>
</dbReference>
<dbReference type="Gene3D" id="2.30.40.10">
    <property type="entry name" value="Urease, subunit C, domain 1"/>
    <property type="match status" value="1"/>
</dbReference>
<dbReference type="AlphaFoldDB" id="A0A7W5BYD0"/>
<evidence type="ECO:0000313" key="2">
    <source>
        <dbReference type="EMBL" id="MBB3141316.1"/>
    </source>
</evidence>
<gene>
    <name evidence="2" type="ORF">FHR96_002193</name>
</gene>
<dbReference type="RefSeq" id="WP_183387697.1">
    <property type="nucleotide sequence ID" value="NZ_JACHXM010000008.1"/>
</dbReference>
<dbReference type="Proteomes" id="UP000525987">
    <property type="component" value="Unassembled WGS sequence"/>
</dbReference>
<evidence type="ECO:0000259" key="1">
    <source>
        <dbReference type="Pfam" id="PF07969"/>
    </source>
</evidence>
<reference evidence="2 3" key="1">
    <citation type="submission" date="2020-08" db="EMBL/GenBank/DDBJ databases">
        <title>Genomic Encyclopedia of Type Strains, Phase III (KMG-III): the genomes of soil and plant-associated and newly described type strains.</title>
        <authorList>
            <person name="Whitman W."/>
        </authorList>
    </citation>
    <scope>NUCLEOTIDE SEQUENCE [LARGE SCALE GENOMIC DNA]</scope>
    <source>
        <strain evidence="2 3">CECT 5995</strain>
    </source>
</reference>
<dbReference type="SUPFAM" id="SSF51556">
    <property type="entry name" value="Metallo-dependent hydrolases"/>
    <property type="match status" value="1"/>
</dbReference>
<keyword evidence="3" id="KW-1185">Reference proteome</keyword>
<dbReference type="InterPro" id="IPR011059">
    <property type="entry name" value="Metal-dep_hydrolase_composite"/>
</dbReference>
<name>A0A7W5BYD0_9GAMM</name>
<dbReference type="Gene3D" id="3.20.20.140">
    <property type="entry name" value="Metal-dependent hydrolases"/>
    <property type="match status" value="1"/>
</dbReference>
<dbReference type="Gene3D" id="3.10.310.70">
    <property type="match status" value="1"/>
</dbReference>
<dbReference type="PANTHER" id="PTHR22642">
    <property type="entry name" value="IMIDAZOLONEPROPIONASE"/>
    <property type="match status" value="1"/>
</dbReference>
<dbReference type="InterPro" id="IPR032466">
    <property type="entry name" value="Metal_Hydrolase"/>
</dbReference>
<feature type="domain" description="Amidohydrolase 3" evidence="1">
    <location>
        <begin position="55"/>
        <end position="538"/>
    </location>
</feature>
<organism evidence="2 3">
    <name type="scientific">Halomonas organivorans</name>
    <dbReference type="NCBI Taxonomy" id="257772"/>
    <lineage>
        <taxon>Bacteria</taxon>
        <taxon>Pseudomonadati</taxon>
        <taxon>Pseudomonadota</taxon>
        <taxon>Gammaproteobacteria</taxon>
        <taxon>Oceanospirillales</taxon>
        <taxon>Halomonadaceae</taxon>
        <taxon>Halomonas</taxon>
    </lineage>
</organism>
<dbReference type="Pfam" id="PF07969">
    <property type="entry name" value="Amidohydro_3"/>
    <property type="match status" value="1"/>
</dbReference>
<sequence length="542" mass="60343">MTITVFAARRILTMNPSQPEATHIAVRDGRILAVGDLEAMQAFSDTQWDERFADRCLMPGFVEGHSHALEGTMWEYPYLGYFPRRDPDGRRWAGAQSLAAVQVLLREQAELLPPHQPLIAWGFDPVYFEGARLDRRRLDEAVSDRPLVILHASLHVMTVNSAMLELAGLQRHVDVEGIMVDDDGSLTGELQEMAAMHVVFETLGMNLFETVGAPETLWRYGRVARNAGVTTITDLYNPLTDEGIAALKAVTREDDYPVRLVPAMAALAWPVDEGIQRLQGCLEQGNDKLHFGSVKLMTDGSIQGYTARLKWPHYHDGHANGIWNAPPETLKEMVEAYHQAGLQLHIHTNGDEAVELMLEALEGALVFWPRCDHRHTLQHCQVIDHAQLRRAAAQGLCLNMFANHLYYWGDIHRQRTLGHERCQRLEPLASARRLGIPTAIHSDAPVTPLGPLFTAWCAVARETATGRVLGEHERLSVRDALEMITLGAAYTLRLDHLVGSLEIGKFADMVALDRDPLASAPDALKEIRVTATVLGGRVHEAE</sequence>
<evidence type="ECO:0000313" key="3">
    <source>
        <dbReference type="Proteomes" id="UP000525987"/>
    </source>
</evidence>
<comment type="caution">
    <text evidence="2">The sequence shown here is derived from an EMBL/GenBank/DDBJ whole genome shotgun (WGS) entry which is preliminary data.</text>
</comment>
<accession>A0A7W5BYD0</accession>
<dbReference type="GO" id="GO:0016810">
    <property type="term" value="F:hydrolase activity, acting on carbon-nitrogen (but not peptide) bonds"/>
    <property type="evidence" value="ECO:0007669"/>
    <property type="project" value="InterPro"/>
</dbReference>
<dbReference type="PANTHER" id="PTHR22642:SF2">
    <property type="entry name" value="PROTEIN LONG AFTER FAR-RED 3"/>
    <property type="match status" value="1"/>
</dbReference>